<dbReference type="Pfam" id="PF01037">
    <property type="entry name" value="AsnC_trans_reg"/>
    <property type="match status" value="1"/>
</dbReference>
<dbReference type="SUPFAM" id="SSF46785">
    <property type="entry name" value="Winged helix' DNA-binding domain"/>
    <property type="match status" value="1"/>
</dbReference>
<dbReference type="RefSeq" id="WP_085806189.1">
    <property type="nucleotide sequence ID" value="NZ_FWFX01000007.1"/>
</dbReference>
<dbReference type="InterPro" id="IPR036390">
    <property type="entry name" value="WH_DNA-bd_sf"/>
</dbReference>
<evidence type="ECO:0000313" key="6">
    <source>
        <dbReference type="Proteomes" id="UP000193061"/>
    </source>
</evidence>
<keyword evidence="2" id="KW-0238">DNA-binding</keyword>
<gene>
    <name evidence="5" type="primary">asnC_3</name>
    <name evidence="5" type="ORF">ROA7450_02569</name>
</gene>
<dbReference type="PANTHER" id="PTHR30154">
    <property type="entry name" value="LEUCINE-RESPONSIVE REGULATORY PROTEIN"/>
    <property type="match status" value="1"/>
</dbReference>
<dbReference type="Proteomes" id="UP000193061">
    <property type="component" value="Unassembled WGS sequence"/>
</dbReference>
<accession>A0A1X6ZHH0</accession>
<dbReference type="InterPro" id="IPR011008">
    <property type="entry name" value="Dimeric_a/b-barrel"/>
</dbReference>
<dbReference type="InterPro" id="IPR036388">
    <property type="entry name" value="WH-like_DNA-bd_sf"/>
</dbReference>
<dbReference type="InterPro" id="IPR019888">
    <property type="entry name" value="Tscrpt_reg_AsnC-like"/>
</dbReference>
<dbReference type="OrthoDB" id="9809462at2"/>
<evidence type="ECO:0000256" key="3">
    <source>
        <dbReference type="ARBA" id="ARBA00023163"/>
    </source>
</evidence>
<dbReference type="InterPro" id="IPR019885">
    <property type="entry name" value="Tscrpt_reg_HTH_AsnC-type_CS"/>
</dbReference>
<dbReference type="PROSITE" id="PS00519">
    <property type="entry name" value="HTH_ASNC_1"/>
    <property type="match status" value="1"/>
</dbReference>
<dbReference type="AlphaFoldDB" id="A0A1X6ZHH0"/>
<dbReference type="SMART" id="SM00344">
    <property type="entry name" value="HTH_ASNC"/>
    <property type="match status" value="1"/>
</dbReference>
<dbReference type="PRINTS" id="PR00033">
    <property type="entry name" value="HTHASNC"/>
</dbReference>
<name>A0A1X6ZHH0_9RHOB</name>
<dbReference type="GO" id="GO:0005829">
    <property type="term" value="C:cytosol"/>
    <property type="evidence" value="ECO:0007669"/>
    <property type="project" value="TreeGrafter"/>
</dbReference>
<evidence type="ECO:0000313" key="5">
    <source>
        <dbReference type="EMBL" id="SLN51350.1"/>
    </source>
</evidence>
<dbReference type="PANTHER" id="PTHR30154:SF50">
    <property type="entry name" value="TRANSCRIPTIONAL REGULATOR, ASNC FAMILY"/>
    <property type="match status" value="1"/>
</dbReference>
<keyword evidence="6" id="KW-1185">Reference proteome</keyword>
<dbReference type="InterPro" id="IPR000485">
    <property type="entry name" value="AsnC-type_HTH_dom"/>
</dbReference>
<dbReference type="Gene3D" id="1.10.10.10">
    <property type="entry name" value="Winged helix-like DNA-binding domain superfamily/Winged helix DNA-binding domain"/>
    <property type="match status" value="1"/>
</dbReference>
<dbReference type="Pfam" id="PF13404">
    <property type="entry name" value="HTH_AsnC-type"/>
    <property type="match status" value="1"/>
</dbReference>
<sequence>MDEIDRQLIFLLGEDARRSATDLATELGVSRVTVQNRIDRLIESGAIRRFTVELGQGGHSTAIEALVLLKLSNGDSRKTIARLKEMTEVHSFTSANGMYDFILELRVSTLPRLDQVLADIRRLPLVLESNSCIRMKRFK</sequence>
<protein>
    <submittedName>
        <fullName evidence="5">Regulatory protein AsnC</fullName>
    </submittedName>
</protein>
<organism evidence="5 6">
    <name type="scientific">Roseovarius albus</name>
    <dbReference type="NCBI Taxonomy" id="1247867"/>
    <lineage>
        <taxon>Bacteria</taxon>
        <taxon>Pseudomonadati</taxon>
        <taxon>Pseudomonadota</taxon>
        <taxon>Alphaproteobacteria</taxon>
        <taxon>Rhodobacterales</taxon>
        <taxon>Roseobacteraceae</taxon>
        <taxon>Roseovarius</taxon>
    </lineage>
</organism>
<proteinExistence type="predicted"/>
<reference evidence="5 6" key="1">
    <citation type="submission" date="2017-03" db="EMBL/GenBank/DDBJ databases">
        <authorList>
            <person name="Afonso C.L."/>
            <person name="Miller P.J."/>
            <person name="Scott M.A."/>
            <person name="Spackman E."/>
            <person name="Goraichik I."/>
            <person name="Dimitrov K.M."/>
            <person name="Suarez D.L."/>
            <person name="Swayne D.E."/>
        </authorList>
    </citation>
    <scope>NUCLEOTIDE SEQUENCE [LARGE SCALE GENOMIC DNA]</scope>
    <source>
        <strain evidence="5 6">CECT 7450</strain>
    </source>
</reference>
<dbReference type="GO" id="GO:0043565">
    <property type="term" value="F:sequence-specific DNA binding"/>
    <property type="evidence" value="ECO:0007669"/>
    <property type="project" value="InterPro"/>
</dbReference>
<dbReference type="GO" id="GO:0043200">
    <property type="term" value="P:response to amino acid"/>
    <property type="evidence" value="ECO:0007669"/>
    <property type="project" value="TreeGrafter"/>
</dbReference>
<evidence type="ECO:0000259" key="4">
    <source>
        <dbReference type="PROSITE" id="PS50956"/>
    </source>
</evidence>
<keyword evidence="3" id="KW-0804">Transcription</keyword>
<dbReference type="InterPro" id="IPR019887">
    <property type="entry name" value="Tscrpt_reg_AsnC/Lrp_C"/>
</dbReference>
<dbReference type="Gene3D" id="3.30.70.920">
    <property type="match status" value="1"/>
</dbReference>
<feature type="domain" description="HTH asnC-type" evidence="4">
    <location>
        <begin position="1"/>
        <end position="54"/>
    </location>
</feature>
<dbReference type="PROSITE" id="PS50956">
    <property type="entry name" value="HTH_ASNC_2"/>
    <property type="match status" value="1"/>
</dbReference>
<keyword evidence="1" id="KW-0805">Transcription regulation</keyword>
<evidence type="ECO:0000256" key="2">
    <source>
        <dbReference type="ARBA" id="ARBA00023125"/>
    </source>
</evidence>
<evidence type="ECO:0000256" key="1">
    <source>
        <dbReference type="ARBA" id="ARBA00023015"/>
    </source>
</evidence>
<dbReference type="SUPFAM" id="SSF54909">
    <property type="entry name" value="Dimeric alpha+beta barrel"/>
    <property type="match status" value="1"/>
</dbReference>
<dbReference type="EMBL" id="FWFX01000007">
    <property type="protein sequence ID" value="SLN51350.1"/>
    <property type="molecule type" value="Genomic_DNA"/>
</dbReference>